<dbReference type="SMART" id="SM00729">
    <property type="entry name" value="Elp3"/>
    <property type="match status" value="1"/>
</dbReference>
<evidence type="ECO:0000256" key="4">
    <source>
        <dbReference type="ARBA" id="ARBA00022723"/>
    </source>
</evidence>
<accession>A0A7I8DI91</accession>
<name>A0A7I8DI91_9FIRM</name>
<feature type="domain" description="Radical SAM core" evidence="8">
    <location>
        <begin position="22"/>
        <end position="310"/>
    </location>
</feature>
<feature type="compositionally biased region" description="Basic and acidic residues" evidence="7">
    <location>
        <begin position="98"/>
        <end position="107"/>
    </location>
</feature>
<proteinExistence type="predicted"/>
<reference evidence="9 10" key="1">
    <citation type="submission" date="2020-08" db="EMBL/GenBank/DDBJ databases">
        <title>Draft genome sequencing of an Anaerocolumna strain isolated from anoxic soil subjected to BSD treatment.</title>
        <authorList>
            <person name="Uek A."/>
            <person name="Tonouchi A."/>
        </authorList>
    </citation>
    <scope>NUCLEOTIDE SEQUENCE [LARGE SCALE GENOMIC DNA]</scope>
    <source>
        <strain evidence="9 10">CTTW</strain>
    </source>
</reference>
<dbReference type="KEGG" id="acht:bsdcttw_04680"/>
<dbReference type="InterPro" id="IPR032432">
    <property type="entry name" value="Radical_SAM_C"/>
</dbReference>
<gene>
    <name evidence="9" type="ORF">bsdcttw_04680</name>
</gene>
<dbReference type="InterPro" id="IPR007197">
    <property type="entry name" value="rSAM"/>
</dbReference>
<evidence type="ECO:0000256" key="7">
    <source>
        <dbReference type="SAM" id="MobiDB-lite"/>
    </source>
</evidence>
<evidence type="ECO:0000313" key="9">
    <source>
        <dbReference type="EMBL" id="BCJ97427.1"/>
    </source>
</evidence>
<keyword evidence="10" id="KW-1185">Reference proteome</keyword>
<evidence type="ECO:0000256" key="6">
    <source>
        <dbReference type="ARBA" id="ARBA00023014"/>
    </source>
</evidence>
<dbReference type="PROSITE" id="PS51918">
    <property type="entry name" value="RADICAL_SAM"/>
    <property type="match status" value="1"/>
</dbReference>
<dbReference type="AlphaFoldDB" id="A0A7I8DI91"/>
<dbReference type="InterPro" id="IPR058240">
    <property type="entry name" value="rSAM_sf"/>
</dbReference>
<dbReference type="Pfam" id="PF16199">
    <property type="entry name" value="Radical_SAM_C"/>
    <property type="match status" value="1"/>
</dbReference>
<evidence type="ECO:0000259" key="8">
    <source>
        <dbReference type="PROSITE" id="PS51918"/>
    </source>
</evidence>
<organism evidence="9 10">
    <name type="scientific">Anaerocolumna chitinilytica</name>
    <dbReference type="NCBI Taxonomy" id="1727145"/>
    <lineage>
        <taxon>Bacteria</taxon>
        <taxon>Bacillati</taxon>
        <taxon>Bacillota</taxon>
        <taxon>Clostridia</taxon>
        <taxon>Lachnospirales</taxon>
        <taxon>Lachnospiraceae</taxon>
        <taxon>Anaerocolumna</taxon>
    </lineage>
</organism>
<dbReference type="GO" id="GO:0003824">
    <property type="term" value="F:catalytic activity"/>
    <property type="evidence" value="ECO:0007669"/>
    <property type="project" value="InterPro"/>
</dbReference>
<dbReference type="Proteomes" id="UP000515703">
    <property type="component" value="Chromosome"/>
</dbReference>
<dbReference type="InterPro" id="IPR006638">
    <property type="entry name" value="Elp3/MiaA/NifB-like_rSAM"/>
</dbReference>
<dbReference type="InterPro" id="IPR039661">
    <property type="entry name" value="ELP3"/>
</dbReference>
<dbReference type="NCBIfam" id="TIGR01212">
    <property type="entry name" value="TIGR01212 family radical SAM protein"/>
    <property type="match status" value="1"/>
</dbReference>
<protein>
    <submittedName>
        <fullName evidence="9">TIGR01212 family radical SAM protein</fullName>
    </submittedName>
</protein>
<keyword evidence="6" id="KW-0411">Iron-sulfur</keyword>
<keyword evidence="5" id="KW-0408">Iron</keyword>
<dbReference type="SUPFAM" id="SSF102114">
    <property type="entry name" value="Radical SAM enzymes"/>
    <property type="match status" value="1"/>
</dbReference>
<dbReference type="Pfam" id="PF04055">
    <property type="entry name" value="Radical_SAM"/>
    <property type="match status" value="1"/>
</dbReference>
<dbReference type="PANTHER" id="PTHR11135:SF1">
    <property type="entry name" value="PROTEIN YHCC"/>
    <property type="match status" value="1"/>
</dbReference>
<evidence type="ECO:0000256" key="3">
    <source>
        <dbReference type="ARBA" id="ARBA00022691"/>
    </source>
</evidence>
<dbReference type="InterPro" id="IPR005911">
    <property type="entry name" value="YhcC-like"/>
</dbReference>
<dbReference type="SFLD" id="SFLDS00029">
    <property type="entry name" value="Radical_SAM"/>
    <property type="match status" value="1"/>
</dbReference>
<evidence type="ECO:0000256" key="1">
    <source>
        <dbReference type="ARBA" id="ARBA00001966"/>
    </source>
</evidence>
<sequence>MSEKRMWGEKPYYSLDYYLKETYGRKLYKISLDAGLTCPNRDGTLGTNGCIFCSEGGSGDFSASSNLSITDQIEEAKERVYLKLPASQRPAKLKLNTHKIDGQRPDDQGPVNHPANPNKETHTGQGSFIAYFQAFTNTYGDISYLRKIYREALYHEDIAILSIATRPDCLGDEVLELLAECACIKPLWVELGLQTCHEETAELIHRGYTLPVFEKAVKDLNAIGAKIIVHMILGLPGENNEMILSSMDYLKSQPVHGIKLQLLHVLKNTALSLMPYRAMELEEYIDLLLACVERLPQDMVIHRLTGDGPKKLLLAPLWSGNKKLVLNTITKEMKARDTWQGKAL</sequence>
<keyword evidence="2" id="KW-0004">4Fe-4S</keyword>
<feature type="region of interest" description="Disordered" evidence="7">
    <location>
        <begin position="94"/>
        <end position="121"/>
    </location>
</feature>
<dbReference type="Gene3D" id="3.80.30.20">
    <property type="entry name" value="tm_1862 like domain"/>
    <property type="match status" value="1"/>
</dbReference>
<dbReference type="InterPro" id="IPR023404">
    <property type="entry name" value="rSAM_horseshoe"/>
</dbReference>
<reference evidence="9 10" key="2">
    <citation type="submission" date="2020-08" db="EMBL/GenBank/DDBJ databases">
        <authorList>
            <person name="Ueki A."/>
            <person name="Tonouchi A."/>
        </authorList>
    </citation>
    <scope>NUCLEOTIDE SEQUENCE [LARGE SCALE GENOMIC DNA]</scope>
    <source>
        <strain evidence="9 10">CTTW</strain>
    </source>
</reference>
<evidence type="ECO:0000313" key="10">
    <source>
        <dbReference type="Proteomes" id="UP000515703"/>
    </source>
</evidence>
<dbReference type="EMBL" id="AP023368">
    <property type="protein sequence ID" value="BCJ97427.1"/>
    <property type="molecule type" value="Genomic_DNA"/>
</dbReference>
<evidence type="ECO:0000256" key="5">
    <source>
        <dbReference type="ARBA" id="ARBA00023004"/>
    </source>
</evidence>
<dbReference type="GO" id="GO:0046872">
    <property type="term" value="F:metal ion binding"/>
    <property type="evidence" value="ECO:0007669"/>
    <property type="project" value="UniProtKB-KW"/>
</dbReference>
<keyword evidence="4" id="KW-0479">Metal-binding</keyword>
<comment type="cofactor">
    <cofactor evidence="1">
        <name>[4Fe-4S] cluster</name>
        <dbReference type="ChEBI" id="CHEBI:49883"/>
    </cofactor>
</comment>
<keyword evidence="3" id="KW-0949">S-adenosyl-L-methionine</keyword>
<dbReference type="PANTHER" id="PTHR11135">
    <property type="entry name" value="HISTONE ACETYLTRANSFERASE-RELATED"/>
    <property type="match status" value="1"/>
</dbReference>
<dbReference type="GO" id="GO:0051539">
    <property type="term" value="F:4 iron, 4 sulfur cluster binding"/>
    <property type="evidence" value="ECO:0007669"/>
    <property type="project" value="UniProtKB-KW"/>
</dbReference>
<dbReference type="SFLD" id="SFLDG01086">
    <property type="entry name" value="elongater_protein-like"/>
    <property type="match status" value="1"/>
</dbReference>
<evidence type="ECO:0000256" key="2">
    <source>
        <dbReference type="ARBA" id="ARBA00022485"/>
    </source>
</evidence>